<organism evidence="7 8">
    <name type="scientific">Perspicuibacillus lycopersici</name>
    <dbReference type="NCBI Taxonomy" id="1325689"/>
    <lineage>
        <taxon>Bacteria</taxon>
        <taxon>Bacillati</taxon>
        <taxon>Bacillota</taxon>
        <taxon>Bacilli</taxon>
        <taxon>Bacillales</taxon>
        <taxon>Bacillaceae</taxon>
        <taxon>Perspicuibacillus</taxon>
    </lineage>
</organism>
<dbReference type="SUPFAM" id="SSF53756">
    <property type="entry name" value="UDP-Glycosyltransferase/glycogen phosphorylase"/>
    <property type="match status" value="1"/>
</dbReference>
<comment type="caution">
    <text evidence="7">The sequence shown here is derived from an EMBL/GenBank/DDBJ whole genome shotgun (WGS) entry which is preliminary data.</text>
</comment>
<evidence type="ECO:0000313" key="8">
    <source>
        <dbReference type="Proteomes" id="UP001209318"/>
    </source>
</evidence>
<evidence type="ECO:0000256" key="1">
    <source>
        <dbReference type="ARBA" id="ARBA00023235"/>
    </source>
</evidence>
<dbReference type="Pfam" id="PF02350">
    <property type="entry name" value="Epimerase_2"/>
    <property type="match status" value="1"/>
</dbReference>
<dbReference type="NCBIfam" id="TIGR00236">
    <property type="entry name" value="wecB"/>
    <property type="match status" value="1"/>
</dbReference>
<dbReference type="InterPro" id="IPR003331">
    <property type="entry name" value="UDP_GlcNAc_Epimerase_2_dom"/>
</dbReference>
<dbReference type="CDD" id="cd03786">
    <property type="entry name" value="GTB_UDP-GlcNAc_2-Epimerase"/>
    <property type="match status" value="1"/>
</dbReference>
<evidence type="ECO:0000256" key="2">
    <source>
        <dbReference type="ARBA" id="ARBA00038209"/>
    </source>
</evidence>
<evidence type="ECO:0000259" key="6">
    <source>
        <dbReference type="Pfam" id="PF02350"/>
    </source>
</evidence>
<dbReference type="RefSeq" id="WP_263072415.1">
    <property type="nucleotide sequence ID" value="NZ_JAOUSF010000002.1"/>
</dbReference>
<dbReference type="FunFam" id="3.40.50.2000:FF:000043">
    <property type="entry name" value="UDP-N-acetylglucosamine 2-epimerase"/>
    <property type="match status" value="1"/>
</dbReference>
<evidence type="ECO:0000256" key="4">
    <source>
        <dbReference type="ARBA" id="ARBA00079400"/>
    </source>
</evidence>
<dbReference type="Gene3D" id="3.40.50.2000">
    <property type="entry name" value="Glycogen Phosphorylase B"/>
    <property type="match status" value="2"/>
</dbReference>
<dbReference type="PANTHER" id="PTHR43174">
    <property type="entry name" value="UDP-N-ACETYLGLUCOSAMINE 2-EPIMERASE"/>
    <property type="match status" value="1"/>
</dbReference>
<protein>
    <recommendedName>
        <fullName evidence="3">UDP-N-acetylglucosamine 2-epimerase (non-hydrolyzing)</fullName>
        <ecNumber evidence="3">5.1.3.14</ecNumber>
    </recommendedName>
    <alternativeName>
        <fullName evidence="4">UDP-GlcNAc-2-epimerase</fullName>
    </alternativeName>
</protein>
<dbReference type="EC" id="5.1.3.14" evidence="3"/>
<dbReference type="AlphaFoldDB" id="A0AAE3IT77"/>
<dbReference type="PANTHER" id="PTHR43174:SF2">
    <property type="entry name" value="UDP-N-ACETYLGLUCOSAMINE 2-EPIMERASE"/>
    <property type="match status" value="1"/>
</dbReference>
<reference evidence="7" key="1">
    <citation type="submission" date="2022-10" db="EMBL/GenBank/DDBJ databases">
        <title>Description of Fervidibacillus gen. nov. in the family Fervidibacillaceae fam. nov. with two species, Fervidibacillus albus sp. nov., and Fervidibacillus halotolerans sp. nov., isolated from tidal flat sediments.</title>
        <authorList>
            <person name="Kwon K.K."/>
            <person name="Yang S.-H."/>
        </authorList>
    </citation>
    <scope>NUCLEOTIDE SEQUENCE</scope>
    <source>
        <strain evidence="7">JCM 19140</strain>
    </source>
</reference>
<feature type="domain" description="UDP-N-acetylglucosamine 2-epimerase" evidence="6">
    <location>
        <begin position="32"/>
        <end position="366"/>
    </location>
</feature>
<comment type="similarity">
    <text evidence="2 5">Belongs to the UDP-N-acetylglucosamine 2-epimerase family.</text>
</comment>
<proteinExistence type="inferred from homology"/>
<sequence>MTAEKIKVMTIFGTRPEAVKMAPLVLELKKYEEEIETIVTVTAQHREMLDQVLDVFHITPDYDLNVMKDRQTLSGIAIRVLDGLEKVMQEVKPDLILVHGDTSTTFVASLAAYYNQIAVGHVEAGLRTWNKYSPFPEEMNRQLTGVLADLHFAPTEKSKQNLLAENKNPETIFVTGNTAIDALTTTVREEYHHPVLETLGDDKLIMVTAHRRENLGEPMKHMFRAIKRIVTEHEDVQVVYPVHLNPAVREVAAEVLANDPRIHLIEPLELIDFHNFLSRAHLILTDSGGIQEEAPSLGVPVLVLRDTTERPEGIEAGTLKLAGTDEETIYTMAKELLTNQAEYEKMSHASNPYGDGQATRRIVQAILYHFGKREQAPDTFEG</sequence>
<evidence type="ECO:0000256" key="3">
    <source>
        <dbReference type="ARBA" id="ARBA00038858"/>
    </source>
</evidence>
<dbReference type="EMBL" id="JAOUSF010000002">
    <property type="protein sequence ID" value="MCU9613203.1"/>
    <property type="molecule type" value="Genomic_DNA"/>
</dbReference>
<keyword evidence="1 5" id="KW-0413">Isomerase</keyword>
<evidence type="ECO:0000256" key="5">
    <source>
        <dbReference type="RuleBase" id="RU003513"/>
    </source>
</evidence>
<dbReference type="InterPro" id="IPR029767">
    <property type="entry name" value="WecB-like"/>
</dbReference>
<gene>
    <name evidence="7" type="primary">wecB</name>
    <name evidence="7" type="ORF">OEV98_06515</name>
</gene>
<dbReference type="GO" id="GO:0008761">
    <property type="term" value="F:UDP-N-acetylglucosamine 2-epimerase activity"/>
    <property type="evidence" value="ECO:0007669"/>
    <property type="project" value="UniProtKB-EC"/>
</dbReference>
<name>A0AAE3IT77_9BACI</name>
<accession>A0AAE3IT77</accession>
<evidence type="ECO:0000313" key="7">
    <source>
        <dbReference type="EMBL" id="MCU9613203.1"/>
    </source>
</evidence>
<keyword evidence="8" id="KW-1185">Reference proteome</keyword>
<dbReference type="Proteomes" id="UP001209318">
    <property type="component" value="Unassembled WGS sequence"/>
</dbReference>